<evidence type="ECO:0000313" key="2">
    <source>
        <dbReference type="EMBL" id="MET3579855.1"/>
    </source>
</evidence>
<name>A0ABV2GNI7_9HYPH</name>
<sequence length="142" mass="15015">MSLDIGKVAIALLGLLAYKNRDKIGELIAGRDSTDPKSAGSPGGLGDILDRLRNAGAGDQVDSWVGTGSNRPVQRDQVEKAIDPQTLSDLAEQTGLSRDELLDRLTRELPDAVDKLTPDGQMPVSKGPNLLDEVPGPSSSRT</sequence>
<dbReference type="InterPro" id="IPR027405">
    <property type="entry name" value="YidB-like"/>
</dbReference>
<accession>A0ABV2GNI7</accession>
<dbReference type="InterPro" id="IPR045372">
    <property type="entry name" value="YidB"/>
</dbReference>
<reference evidence="2 3" key="1">
    <citation type="submission" date="2024-06" db="EMBL/GenBank/DDBJ databases">
        <title>Genomic Encyclopedia of Type Strains, Phase IV (KMG-IV): sequencing the most valuable type-strain genomes for metagenomic binning, comparative biology and taxonomic classification.</title>
        <authorList>
            <person name="Goeker M."/>
        </authorList>
    </citation>
    <scope>NUCLEOTIDE SEQUENCE [LARGE SCALE GENOMIC DNA]</scope>
    <source>
        <strain evidence="2 3">DSM 100022</strain>
    </source>
</reference>
<comment type="caution">
    <text evidence="2">The sequence shown here is derived from an EMBL/GenBank/DDBJ whole genome shotgun (WGS) entry which is preliminary data.</text>
</comment>
<feature type="region of interest" description="Disordered" evidence="1">
    <location>
        <begin position="30"/>
        <end position="142"/>
    </location>
</feature>
<dbReference type="RefSeq" id="WP_354491362.1">
    <property type="nucleotide sequence ID" value="NZ_JBEPMC010000004.1"/>
</dbReference>
<evidence type="ECO:0000313" key="3">
    <source>
        <dbReference type="Proteomes" id="UP001549204"/>
    </source>
</evidence>
<feature type="compositionally biased region" description="Basic and acidic residues" evidence="1">
    <location>
        <begin position="97"/>
        <end position="117"/>
    </location>
</feature>
<evidence type="ECO:0000256" key="1">
    <source>
        <dbReference type="SAM" id="MobiDB-lite"/>
    </source>
</evidence>
<proteinExistence type="predicted"/>
<keyword evidence="3" id="KW-1185">Reference proteome</keyword>
<protein>
    <submittedName>
        <fullName evidence="2">Uncharacterized protein YidB (DUF937 family)</fullName>
    </submittedName>
</protein>
<dbReference type="SUPFAM" id="SSF140804">
    <property type="entry name" value="YidB-like"/>
    <property type="match status" value="1"/>
</dbReference>
<dbReference type="Pfam" id="PF20159">
    <property type="entry name" value="YidB"/>
    <property type="match status" value="1"/>
</dbReference>
<feature type="compositionally biased region" description="Basic and acidic residues" evidence="1">
    <location>
        <begin position="73"/>
        <end position="82"/>
    </location>
</feature>
<dbReference type="Gene3D" id="1.10.10.690">
    <property type="entry name" value="YidB-like"/>
    <property type="match status" value="1"/>
</dbReference>
<dbReference type="Proteomes" id="UP001549204">
    <property type="component" value="Unassembled WGS sequence"/>
</dbReference>
<gene>
    <name evidence="2" type="ORF">ABID19_002886</name>
</gene>
<dbReference type="EMBL" id="JBEPMC010000004">
    <property type="protein sequence ID" value="MET3579855.1"/>
    <property type="molecule type" value="Genomic_DNA"/>
</dbReference>
<organism evidence="2 3">
    <name type="scientific">Mesorhizobium robiniae</name>
    <dbReference type="NCBI Taxonomy" id="559315"/>
    <lineage>
        <taxon>Bacteria</taxon>
        <taxon>Pseudomonadati</taxon>
        <taxon>Pseudomonadota</taxon>
        <taxon>Alphaproteobacteria</taxon>
        <taxon>Hyphomicrobiales</taxon>
        <taxon>Phyllobacteriaceae</taxon>
        <taxon>Mesorhizobium</taxon>
    </lineage>
</organism>